<feature type="domain" description="EamA" evidence="2">
    <location>
        <begin position="161"/>
        <end position="289"/>
    </location>
</feature>
<dbReference type="PATRIC" id="fig|1217706.3.peg.1723"/>
<evidence type="ECO:0000259" key="2">
    <source>
        <dbReference type="Pfam" id="PF00892"/>
    </source>
</evidence>
<comment type="caution">
    <text evidence="3">The sequence shown here is derived from an EMBL/GenBank/DDBJ whole genome shotgun (WGS) entry which is preliminary data.</text>
</comment>
<proteinExistence type="predicted"/>
<evidence type="ECO:0000313" key="3">
    <source>
        <dbReference type="EMBL" id="ENX22539.1"/>
    </source>
</evidence>
<feature type="transmembrane region" description="Helical" evidence="1">
    <location>
        <begin position="7"/>
        <end position="24"/>
    </location>
</feature>
<dbReference type="EMBL" id="APRW01000009">
    <property type="protein sequence ID" value="ENX22539.1"/>
    <property type="molecule type" value="Genomic_DNA"/>
</dbReference>
<feature type="transmembrane region" description="Helical" evidence="1">
    <location>
        <begin position="192"/>
        <end position="211"/>
    </location>
</feature>
<dbReference type="AlphaFoldDB" id="N9NNA7"/>
<sequence length="303" mass="32672">MRIKYDLSYGICFLSILLAAFLWGTSGTVASFSKGLSPIAIGTISLGFGGLVHALIAIPLIKKNLHLLITHKKVLLLGIIATTIYPLAFYSSLSFAGIAIGTVVTVGSAPLFATLLEYLLDKKNLSIKWLISFILGVTGIICISLGNGNSNHIENQVNQLLGILFGIVAGITYAIYSWIAKKLIGQGIDARATMGVVFGISAIILLPSLFVTGKNLLNYSINWAVAVYLAFIPMFLGYFFFSVGLKKIATSKVITLSLFEPFVATLLAIYVVGEQLSTIGFLGLFLIFMHFFTGESRIIEGIE</sequence>
<keyword evidence="1" id="KW-1133">Transmembrane helix</keyword>
<keyword evidence="1" id="KW-0812">Transmembrane</keyword>
<feature type="transmembrane region" description="Helical" evidence="1">
    <location>
        <begin position="36"/>
        <end position="61"/>
    </location>
</feature>
<dbReference type="Proteomes" id="UP000013173">
    <property type="component" value="Unassembled WGS sequence"/>
</dbReference>
<dbReference type="Pfam" id="PF00892">
    <property type="entry name" value="EamA"/>
    <property type="match status" value="2"/>
</dbReference>
<organism evidence="3 4">
    <name type="scientific">Acinetobacter vivianii</name>
    <dbReference type="NCBI Taxonomy" id="1776742"/>
    <lineage>
        <taxon>Bacteria</taxon>
        <taxon>Pseudomonadati</taxon>
        <taxon>Pseudomonadota</taxon>
        <taxon>Gammaproteobacteria</taxon>
        <taxon>Moraxellales</taxon>
        <taxon>Moraxellaceae</taxon>
        <taxon>Acinetobacter</taxon>
    </lineage>
</organism>
<feature type="transmembrane region" description="Helical" evidence="1">
    <location>
        <begin position="73"/>
        <end position="90"/>
    </location>
</feature>
<dbReference type="InterPro" id="IPR000620">
    <property type="entry name" value="EamA_dom"/>
</dbReference>
<keyword evidence="1" id="KW-0472">Membrane</keyword>
<dbReference type="PANTHER" id="PTHR22911">
    <property type="entry name" value="ACYL-MALONYL CONDENSING ENZYME-RELATED"/>
    <property type="match status" value="1"/>
</dbReference>
<feature type="domain" description="EamA" evidence="2">
    <location>
        <begin position="13"/>
        <end position="144"/>
    </location>
</feature>
<feature type="transmembrane region" description="Helical" evidence="1">
    <location>
        <begin position="223"/>
        <end position="241"/>
    </location>
</feature>
<evidence type="ECO:0000313" key="4">
    <source>
        <dbReference type="Proteomes" id="UP000013173"/>
    </source>
</evidence>
<dbReference type="HOGENOM" id="CLU_033863_9_2_6"/>
<evidence type="ECO:0000256" key="1">
    <source>
        <dbReference type="SAM" id="Phobius"/>
    </source>
</evidence>
<dbReference type="PANTHER" id="PTHR22911:SF79">
    <property type="entry name" value="MOBA-LIKE NTP TRANSFERASE DOMAIN-CONTAINING PROTEIN"/>
    <property type="match status" value="1"/>
</dbReference>
<feature type="transmembrane region" description="Helical" evidence="1">
    <location>
        <begin position="96"/>
        <end position="120"/>
    </location>
</feature>
<accession>N9NNA7</accession>
<reference evidence="3 4" key="1">
    <citation type="submission" date="2013-02" db="EMBL/GenBank/DDBJ databases">
        <title>The Genome Sequence of Acinetobacter sp. NIPH 2168.</title>
        <authorList>
            <consortium name="The Broad Institute Genome Sequencing Platform"/>
            <consortium name="The Broad Institute Genome Sequencing Center for Infectious Disease"/>
            <person name="Cerqueira G."/>
            <person name="Feldgarden M."/>
            <person name="Courvalin P."/>
            <person name="Perichon B."/>
            <person name="Grillot-Courvalin C."/>
            <person name="Clermont D."/>
            <person name="Rocha E."/>
            <person name="Yoon E.-J."/>
            <person name="Nemec A."/>
            <person name="Walker B."/>
            <person name="Young S.K."/>
            <person name="Zeng Q."/>
            <person name="Gargeya S."/>
            <person name="Fitzgerald M."/>
            <person name="Haas B."/>
            <person name="Abouelleil A."/>
            <person name="Alvarado L."/>
            <person name="Arachchi H.M."/>
            <person name="Berlin A.M."/>
            <person name="Chapman S.B."/>
            <person name="Dewar J."/>
            <person name="Goldberg J."/>
            <person name="Griggs A."/>
            <person name="Gujja S."/>
            <person name="Hansen M."/>
            <person name="Howarth C."/>
            <person name="Imamovic A."/>
            <person name="Larimer J."/>
            <person name="McCowan C."/>
            <person name="Murphy C."/>
            <person name="Neiman D."/>
            <person name="Pearson M."/>
            <person name="Priest M."/>
            <person name="Roberts A."/>
            <person name="Saif S."/>
            <person name="Shea T."/>
            <person name="Sisk P."/>
            <person name="Sykes S."/>
            <person name="Wortman J."/>
            <person name="Nusbaum C."/>
            <person name="Birren B."/>
        </authorList>
    </citation>
    <scope>NUCLEOTIDE SEQUENCE [LARGE SCALE GENOMIC DNA]</scope>
    <source>
        <strain evidence="3 4">NIPH 2168</strain>
    </source>
</reference>
<feature type="transmembrane region" description="Helical" evidence="1">
    <location>
        <begin position="127"/>
        <end position="148"/>
    </location>
</feature>
<dbReference type="GO" id="GO:0016020">
    <property type="term" value="C:membrane"/>
    <property type="evidence" value="ECO:0007669"/>
    <property type="project" value="InterPro"/>
</dbReference>
<name>N9NNA7_9GAMM</name>
<dbReference type="InterPro" id="IPR037185">
    <property type="entry name" value="EmrE-like"/>
</dbReference>
<gene>
    <name evidence="3" type="ORF">F892_01781</name>
</gene>
<dbReference type="SUPFAM" id="SSF103481">
    <property type="entry name" value="Multidrug resistance efflux transporter EmrE"/>
    <property type="match status" value="2"/>
</dbReference>
<keyword evidence="4" id="KW-1185">Reference proteome</keyword>
<feature type="transmembrane region" description="Helical" evidence="1">
    <location>
        <begin position="160"/>
        <end position="180"/>
    </location>
</feature>
<protein>
    <recommendedName>
        <fullName evidence="2">EamA domain-containing protein</fullName>
    </recommendedName>
</protein>